<evidence type="ECO:0000313" key="2">
    <source>
        <dbReference type="EMBL" id="EJL72459.1"/>
    </source>
</evidence>
<dbReference type="PATRIC" id="fig|1144316.3.peg.1962"/>
<dbReference type="RefSeq" id="WP_007843072.1">
    <property type="nucleotide sequence ID" value="NZ_AKJY01000032.1"/>
</dbReference>
<dbReference type="AlphaFoldDB" id="J3CIU0"/>
<dbReference type="Pfam" id="PF13648">
    <property type="entry name" value="Lipocalin_4"/>
    <property type="match status" value="1"/>
</dbReference>
<protein>
    <recommendedName>
        <fullName evidence="1">Lipocalin-like domain-containing protein</fullName>
    </recommendedName>
</protein>
<dbReference type="PROSITE" id="PS51257">
    <property type="entry name" value="PROKAR_LIPOPROTEIN"/>
    <property type="match status" value="1"/>
</dbReference>
<proteinExistence type="predicted"/>
<dbReference type="OrthoDB" id="1268894at2"/>
<reference evidence="2 3" key="1">
    <citation type="journal article" date="2012" name="J. Bacteriol.">
        <title>Twenty-one genome sequences from Pseudomonas species and 19 genome sequences from diverse bacteria isolated from the rhizosphere and endosphere of Populus deltoides.</title>
        <authorList>
            <person name="Brown S.D."/>
            <person name="Utturkar S.M."/>
            <person name="Klingeman D.M."/>
            <person name="Johnson C.M."/>
            <person name="Martin S.L."/>
            <person name="Land M.L."/>
            <person name="Lu T.Y."/>
            <person name="Schadt C.W."/>
            <person name="Doktycz M.J."/>
            <person name="Pelletier D.A."/>
        </authorList>
    </citation>
    <scope>NUCLEOTIDE SEQUENCE [LARGE SCALE GENOMIC DNA]</scope>
    <source>
        <strain evidence="2 3">CF314</strain>
    </source>
</reference>
<sequence length="150" mass="16733">MKFLISLIAIMSIVSCSSDDGRENTEIKTPDINGVWKPYQYEYKGKTYPASTCQQKGQISVNVDFSGVYERYDVAPSSGECNMFDSFAGKWSYDNMSGTLTLTYTEAGVVKTLKKDVDTFSDTELKISDNTRDLDNIPGNDDAVLVFIKQ</sequence>
<keyword evidence="3" id="KW-1185">Reference proteome</keyword>
<feature type="domain" description="Lipocalin-like" evidence="1">
    <location>
        <begin position="32"/>
        <end position="126"/>
    </location>
</feature>
<accession>J3CIU0</accession>
<gene>
    <name evidence="2" type="ORF">PMI13_01952</name>
</gene>
<organism evidence="2 3">
    <name type="scientific">Chryseobacterium populi</name>
    <dbReference type="NCBI Taxonomy" id="1144316"/>
    <lineage>
        <taxon>Bacteria</taxon>
        <taxon>Pseudomonadati</taxon>
        <taxon>Bacteroidota</taxon>
        <taxon>Flavobacteriia</taxon>
        <taxon>Flavobacteriales</taxon>
        <taxon>Weeksellaceae</taxon>
        <taxon>Chryseobacterium group</taxon>
        <taxon>Chryseobacterium</taxon>
    </lineage>
</organism>
<evidence type="ECO:0000259" key="1">
    <source>
        <dbReference type="Pfam" id="PF13648"/>
    </source>
</evidence>
<evidence type="ECO:0000313" key="3">
    <source>
        <dbReference type="Proteomes" id="UP000007509"/>
    </source>
</evidence>
<dbReference type="EMBL" id="AKJY01000032">
    <property type="protein sequence ID" value="EJL72459.1"/>
    <property type="molecule type" value="Genomic_DNA"/>
</dbReference>
<dbReference type="InterPro" id="IPR024311">
    <property type="entry name" value="Lipocalin-like"/>
</dbReference>
<comment type="caution">
    <text evidence="2">The sequence shown here is derived from an EMBL/GenBank/DDBJ whole genome shotgun (WGS) entry which is preliminary data.</text>
</comment>
<name>J3CIU0_9FLAO</name>
<dbReference type="Proteomes" id="UP000007509">
    <property type="component" value="Unassembled WGS sequence"/>
</dbReference>